<evidence type="ECO:0000313" key="1">
    <source>
        <dbReference type="Proteomes" id="UP000000437"/>
    </source>
</evidence>
<protein>
    <submittedName>
        <fullName evidence="2">Phospholipid scramblase family member 5 isoform X1</fullName>
    </submittedName>
</protein>
<dbReference type="RefSeq" id="XP_073764539.1">
    <property type="nucleotide sequence ID" value="XM_073908438.1"/>
</dbReference>
<evidence type="ECO:0000313" key="2">
    <source>
        <dbReference type="RefSeq" id="XP_073764539.1"/>
    </source>
</evidence>
<dbReference type="Proteomes" id="UP000000437">
    <property type="component" value="Chromosome 7"/>
</dbReference>
<sequence>MSQPEEPASAPPATELEPDNQQPPVQSDSNPAPDKQPPPMEIQSEPIYEFIEDQIYDEPTPDPPSAGLQTKDQTPQVQSVLNQTSPVNVVVPYPIQSSGGNPVQNNFQTVTSQPASLAPTPLPAGPQPQTQTLPGYTVVQRNYPVGGVPGGATLPAGLQSNNQPPVQLVLIQEGAGNLATQQVQPYPGYPVQNTLPNPLPQGKSPPSTSSDAELQQQNQPPPAQLITNQCDPNNPAQVQAYPAPAVPPVILTYGIPPGLEYLTQVDQVLVRQKIQCIKILTCYQPSNQYEIKNSIGQEVYRVKEESDCFARSVLGSIHNFKLRIENSLGQEVIQMEKPMQCYLQEIAIQAPPGITIGYVKQDWSFLNPKFSVIGPNNEVQLAIHGPFLPFDCCSEVIFEVKSLLYGQTIGRIIKEQSSFISTFFADNSNFRIEFPLDLDVKIKAVLLGACFLIDTIFYNKNGTLLFKLLRGLV</sequence>
<gene>
    <name evidence="2" type="primary">si:dkey-62k3.6</name>
</gene>
<name>A0AC58G471_DANRE</name>
<accession>A0AC58G471</accession>
<reference evidence="2" key="1">
    <citation type="submission" date="2025-08" db="UniProtKB">
        <authorList>
            <consortium name="RefSeq"/>
        </authorList>
    </citation>
    <scope>IDENTIFICATION</scope>
    <source>
        <strain evidence="2">Tuebingen</strain>
        <tissue evidence="2">Fibroblasts and whole tissue</tissue>
    </source>
</reference>
<keyword evidence="1" id="KW-1185">Reference proteome</keyword>
<organism evidence="1 2">
    <name type="scientific">Danio rerio</name>
    <name type="common">Zebrafish</name>
    <name type="synonym">Brachydanio rerio</name>
    <dbReference type="NCBI Taxonomy" id="7955"/>
    <lineage>
        <taxon>Eukaryota</taxon>
        <taxon>Metazoa</taxon>
        <taxon>Chordata</taxon>
        <taxon>Craniata</taxon>
        <taxon>Vertebrata</taxon>
        <taxon>Euteleostomi</taxon>
        <taxon>Actinopterygii</taxon>
        <taxon>Neopterygii</taxon>
        <taxon>Teleostei</taxon>
        <taxon>Ostariophysi</taxon>
        <taxon>Cypriniformes</taxon>
        <taxon>Danionidae</taxon>
        <taxon>Danioninae</taxon>
        <taxon>Danio</taxon>
    </lineage>
</organism>
<proteinExistence type="predicted"/>